<dbReference type="HOGENOM" id="CLU_141922_0_0_1"/>
<dbReference type="Pfam" id="PF08661">
    <property type="entry name" value="Rep_fac-A_3"/>
    <property type="match status" value="1"/>
</dbReference>
<dbReference type="PANTHER" id="PTHR15114">
    <property type="entry name" value="REPLICATION PROTEIN A3"/>
    <property type="match status" value="1"/>
</dbReference>
<dbReference type="GO" id="GO:0006260">
    <property type="term" value="P:DNA replication"/>
    <property type="evidence" value="ECO:0000318"/>
    <property type="project" value="GO_Central"/>
</dbReference>
<organism evidence="5 6">
    <name type="scientific">Helobdella robusta</name>
    <name type="common">Californian leech</name>
    <dbReference type="NCBI Taxonomy" id="6412"/>
    <lineage>
        <taxon>Eukaryota</taxon>
        <taxon>Metazoa</taxon>
        <taxon>Spiralia</taxon>
        <taxon>Lophotrochozoa</taxon>
        <taxon>Annelida</taxon>
        <taxon>Clitellata</taxon>
        <taxon>Hirudinea</taxon>
        <taxon>Rhynchobdellida</taxon>
        <taxon>Glossiphoniidae</taxon>
        <taxon>Helobdella</taxon>
    </lineage>
</organism>
<dbReference type="SUPFAM" id="SSF50249">
    <property type="entry name" value="Nucleic acid-binding proteins"/>
    <property type="match status" value="1"/>
</dbReference>
<keyword evidence="3" id="KW-0539">Nucleus</keyword>
<dbReference type="OrthoDB" id="188186at2759"/>
<protein>
    <recommendedName>
        <fullName evidence="7">Replication protein A 14 kDa subunit</fullName>
    </recommendedName>
</protein>
<dbReference type="GO" id="GO:0035861">
    <property type="term" value="C:site of double-strand break"/>
    <property type="evidence" value="ECO:0000318"/>
    <property type="project" value="GO_Central"/>
</dbReference>
<dbReference type="CTD" id="20208235"/>
<keyword evidence="6" id="KW-1185">Reference proteome</keyword>
<evidence type="ECO:0000256" key="1">
    <source>
        <dbReference type="ARBA" id="ARBA00004123"/>
    </source>
</evidence>
<dbReference type="OMA" id="HEFPEYY"/>
<dbReference type="GO" id="GO:0006289">
    <property type="term" value="P:nucleotide-excision repair"/>
    <property type="evidence" value="ECO:0000318"/>
    <property type="project" value="GO_Central"/>
</dbReference>
<dbReference type="EnsemblMetazoa" id="HelroT181826">
    <property type="protein sequence ID" value="HelroP181826"/>
    <property type="gene ID" value="HelroG181826"/>
</dbReference>
<dbReference type="Gene3D" id="2.40.50.140">
    <property type="entry name" value="Nucleic acid-binding proteins"/>
    <property type="match status" value="1"/>
</dbReference>
<dbReference type="RefSeq" id="XP_009029857.1">
    <property type="nucleotide sequence ID" value="XM_009031609.1"/>
</dbReference>
<dbReference type="GO" id="GO:0003697">
    <property type="term" value="F:single-stranded DNA binding"/>
    <property type="evidence" value="ECO:0000318"/>
    <property type="project" value="GO_Central"/>
</dbReference>
<comment type="subcellular location">
    <subcellularLocation>
        <location evidence="1">Nucleus</location>
    </subcellularLocation>
</comment>
<reference evidence="6" key="1">
    <citation type="submission" date="2012-12" db="EMBL/GenBank/DDBJ databases">
        <authorList>
            <person name="Hellsten U."/>
            <person name="Grimwood J."/>
            <person name="Chapman J.A."/>
            <person name="Shapiro H."/>
            <person name="Aerts A."/>
            <person name="Otillar R.P."/>
            <person name="Terry A.Y."/>
            <person name="Boore J.L."/>
            <person name="Simakov O."/>
            <person name="Marletaz F."/>
            <person name="Cho S.-J."/>
            <person name="Edsinger-Gonzales E."/>
            <person name="Havlak P."/>
            <person name="Kuo D.-H."/>
            <person name="Larsson T."/>
            <person name="Lv J."/>
            <person name="Arendt D."/>
            <person name="Savage R."/>
            <person name="Osoegawa K."/>
            <person name="de Jong P."/>
            <person name="Lindberg D.R."/>
            <person name="Seaver E.C."/>
            <person name="Weisblat D.A."/>
            <person name="Putnam N.H."/>
            <person name="Grigoriev I.V."/>
            <person name="Rokhsar D.S."/>
        </authorList>
    </citation>
    <scope>NUCLEOTIDE SEQUENCE</scope>
</reference>
<dbReference type="InterPro" id="IPR013970">
    <property type="entry name" value="Rfa2"/>
</dbReference>
<dbReference type="GeneID" id="20208235"/>
<dbReference type="Proteomes" id="UP000015101">
    <property type="component" value="Unassembled WGS sequence"/>
</dbReference>
<dbReference type="CDD" id="cd04479">
    <property type="entry name" value="RPA3"/>
    <property type="match status" value="1"/>
</dbReference>
<dbReference type="InParanoid" id="T1FHD6"/>
<dbReference type="eggNOG" id="ENOG502S203">
    <property type="taxonomic scope" value="Eukaryota"/>
</dbReference>
<dbReference type="GO" id="GO:0000724">
    <property type="term" value="P:double-strand break repair via homologous recombination"/>
    <property type="evidence" value="ECO:0000318"/>
    <property type="project" value="GO_Central"/>
</dbReference>
<accession>T1FHD6</accession>
<evidence type="ECO:0000313" key="5">
    <source>
        <dbReference type="EnsemblMetazoa" id="HelroP181826"/>
    </source>
</evidence>
<evidence type="ECO:0000256" key="2">
    <source>
        <dbReference type="ARBA" id="ARBA00009761"/>
    </source>
</evidence>
<proteinExistence type="inferred from homology"/>
<comment type="similarity">
    <text evidence="2">Belongs to the replication factor A protein 3 family.</text>
</comment>
<dbReference type="InterPro" id="IPR012340">
    <property type="entry name" value="NA-bd_OB-fold"/>
</dbReference>
<evidence type="ECO:0000256" key="3">
    <source>
        <dbReference type="ARBA" id="ARBA00023242"/>
    </source>
</evidence>
<dbReference type="EMBL" id="AMQM01007815">
    <property type="status" value="NOT_ANNOTATED_CDS"/>
    <property type="molecule type" value="Genomic_DNA"/>
</dbReference>
<evidence type="ECO:0008006" key="7">
    <source>
        <dbReference type="Google" id="ProtNLM"/>
    </source>
</evidence>
<reference evidence="4 6" key="2">
    <citation type="journal article" date="2013" name="Nature">
        <title>Insights into bilaterian evolution from three spiralian genomes.</title>
        <authorList>
            <person name="Simakov O."/>
            <person name="Marletaz F."/>
            <person name="Cho S.J."/>
            <person name="Edsinger-Gonzales E."/>
            <person name="Havlak P."/>
            <person name="Hellsten U."/>
            <person name="Kuo D.H."/>
            <person name="Larsson T."/>
            <person name="Lv J."/>
            <person name="Arendt D."/>
            <person name="Savage R."/>
            <person name="Osoegawa K."/>
            <person name="de Jong P."/>
            <person name="Grimwood J."/>
            <person name="Chapman J.A."/>
            <person name="Shapiro H."/>
            <person name="Aerts A."/>
            <person name="Otillar R.P."/>
            <person name="Terry A.Y."/>
            <person name="Boore J.L."/>
            <person name="Grigoriev I.V."/>
            <person name="Lindberg D.R."/>
            <person name="Seaver E.C."/>
            <person name="Weisblat D.A."/>
            <person name="Putnam N.H."/>
            <person name="Rokhsar D.S."/>
        </authorList>
    </citation>
    <scope>NUCLEOTIDE SEQUENCE</scope>
</reference>
<dbReference type="GO" id="GO:0005662">
    <property type="term" value="C:DNA replication factor A complex"/>
    <property type="evidence" value="ECO:0000318"/>
    <property type="project" value="GO_Central"/>
</dbReference>
<dbReference type="GO" id="GO:0006284">
    <property type="term" value="P:base-excision repair"/>
    <property type="evidence" value="ECO:0000318"/>
    <property type="project" value="GO_Central"/>
</dbReference>
<dbReference type="KEGG" id="hro:HELRODRAFT_181826"/>
<dbReference type="STRING" id="6412.T1FHD6"/>
<dbReference type="FunFam" id="2.40.50.140:FF:000395">
    <property type="entry name" value="Replication protein A3"/>
    <property type="match status" value="1"/>
</dbReference>
<dbReference type="PANTHER" id="PTHR15114:SF1">
    <property type="entry name" value="REPLICATION PROTEIN A 14 KDA SUBUNIT"/>
    <property type="match status" value="1"/>
</dbReference>
<reference evidence="5" key="3">
    <citation type="submission" date="2015-06" db="UniProtKB">
        <authorList>
            <consortium name="EnsemblMetazoa"/>
        </authorList>
    </citation>
    <scope>IDENTIFICATION</scope>
</reference>
<gene>
    <name evidence="5" type="primary">20208235</name>
    <name evidence="4" type="ORF">HELRODRAFT_181826</name>
</gene>
<name>T1FHD6_HELRO</name>
<dbReference type="EMBL" id="KB097673">
    <property type="protein sequence ID" value="ESN92049.1"/>
    <property type="molecule type" value="Genomic_DNA"/>
</dbReference>
<dbReference type="GO" id="GO:0006298">
    <property type="term" value="P:mismatch repair"/>
    <property type="evidence" value="ECO:0000318"/>
    <property type="project" value="GO_Central"/>
</dbReference>
<dbReference type="GO" id="GO:0003684">
    <property type="term" value="F:damaged DNA binding"/>
    <property type="evidence" value="ECO:0000318"/>
    <property type="project" value="GO_Central"/>
</dbReference>
<evidence type="ECO:0000313" key="4">
    <source>
        <dbReference type="EMBL" id="ESN92049.1"/>
    </source>
</evidence>
<dbReference type="AlphaFoldDB" id="T1FHD6"/>
<evidence type="ECO:0000313" key="6">
    <source>
        <dbReference type="Proteomes" id="UP000015101"/>
    </source>
</evidence>
<sequence length="114" mass="13118">MSDSEKKTRINGSLMPSYQNETVCLLGNVNHVDPNGNFFQMTTSDNQKVVVRMNEPIKDMLDGLVEVIGVVTRNEIQCTQYISWNHMGPKPFDMGSYDKAIQIIQRYKEHYITM</sequence>